<dbReference type="PIRSF" id="PIRSF015582">
    <property type="entry name" value="Cit_lyase_B"/>
    <property type="match status" value="1"/>
</dbReference>
<dbReference type="InterPro" id="IPR011206">
    <property type="entry name" value="Citrate_lyase_beta/mcl1/mcl2"/>
</dbReference>
<evidence type="ECO:0000256" key="2">
    <source>
        <dbReference type="ARBA" id="ARBA00022723"/>
    </source>
</evidence>
<sequence length="299" mass="32758">MKNASPVLMRSALYVPGSNPRALAKARELDADVHIYDLEDSVAPEMKAESRRHVTDALRSARPGSTLRTVRINAMATSLWQADLESVLVGQPDALVVPKVNSGQELTALVNFLQDWEKRTQSSVVPGIWPMIESPMGVLNAYEIATANRVTGLVMGTSDLAKALRVPNTPRREGLLLALQQCVLAARAAGVIILDGVYIDIRGEEAFISQCQDGVRMGFDGKTVIHPSQVAGANRAFLPTQLEVDQARARLDGWRKASARGEEICMVDGHLVERLHAEDAERVLALWDEAQKHLRKQSL</sequence>
<evidence type="ECO:0000256" key="1">
    <source>
        <dbReference type="ARBA" id="ARBA00001946"/>
    </source>
</evidence>
<dbReference type="GO" id="GO:0000287">
    <property type="term" value="F:magnesium ion binding"/>
    <property type="evidence" value="ECO:0007669"/>
    <property type="project" value="TreeGrafter"/>
</dbReference>
<evidence type="ECO:0000256" key="4">
    <source>
        <dbReference type="PIRSR" id="PIRSR015582-1"/>
    </source>
</evidence>
<dbReference type="EC" id="4.1.3.6" evidence="7"/>
<evidence type="ECO:0000313" key="7">
    <source>
        <dbReference type="EMBL" id="CRH06635.1"/>
    </source>
</evidence>
<feature type="binding site" evidence="5">
    <location>
        <position position="133"/>
    </location>
    <ligand>
        <name>Mg(2+)</name>
        <dbReference type="ChEBI" id="CHEBI:18420"/>
    </ligand>
</feature>
<dbReference type="SUPFAM" id="SSF51621">
    <property type="entry name" value="Phosphoenolpyruvate/pyruvate domain"/>
    <property type="match status" value="1"/>
</dbReference>
<proteinExistence type="predicted"/>
<evidence type="ECO:0000256" key="3">
    <source>
        <dbReference type="ARBA" id="ARBA00022842"/>
    </source>
</evidence>
<dbReference type="InterPro" id="IPR040442">
    <property type="entry name" value="Pyrv_kinase-like_dom_sf"/>
</dbReference>
<feature type="domain" description="HpcH/HpaI aldolase/citrate lyase" evidence="6">
    <location>
        <begin position="10"/>
        <end position="227"/>
    </location>
</feature>
<dbReference type="GO" id="GO:0006107">
    <property type="term" value="P:oxaloacetate metabolic process"/>
    <property type="evidence" value="ECO:0007669"/>
    <property type="project" value="TreeGrafter"/>
</dbReference>
<keyword evidence="2 5" id="KW-0479">Metal-binding</keyword>
<dbReference type="PANTHER" id="PTHR32308">
    <property type="entry name" value="LYASE BETA SUBUNIT, PUTATIVE (AFU_ORTHOLOGUE AFUA_4G13030)-RELATED"/>
    <property type="match status" value="1"/>
</dbReference>
<feature type="binding site" evidence="4">
    <location>
        <position position="71"/>
    </location>
    <ligand>
        <name>substrate</name>
    </ligand>
</feature>
<keyword evidence="3 5" id="KW-0460">Magnesium</keyword>
<dbReference type="InterPro" id="IPR015813">
    <property type="entry name" value="Pyrv/PenolPyrv_kinase-like_dom"/>
</dbReference>
<dbReference type="GO" id="GO:0008815">
    <property type="term" value="F:citrate (pro-3S)-lyase activity"/>
    <property type="evidence" value="ECO:0007669"/>
    <property type="project" value="UniProtKB-EC"/>
</dbReference>
<accession>A0A1S7LIA2</accession>
<keyword evidence="7" id="KW-0456">Lyase</keyword>
<organism evidence="7">
    <name type="scientific">Magnetococcus massalia (strain MO-1)</name>
    <dbReference type="NCBI Taxonomy" id="451514"/>
    <lineage>
        <taxon>Bacteria</taxon>
        <taxon>Pseudomonadati</taxon>
        <taxon>Pseudomonadota</taxon>
        <taxon>Magnetococcia</taxon>
        <taxon>Magnetococcales</taxon>
        <taxon>Magnetococcaceae</taxon>
        <taxon>Magnetococcus</taxon>
    </lineage>
</organism>
<dbReference type="EMBL" id="LO017727">
    <property type="protein sequence ID" value="CRH06635.1"/>
    <property type="molecule type" value="Genomic_DNA"/>
</dbReference>
<reference evidence="7" key="1">
    <citation type="submission" date="2015-04" db="EMBL/GenBank/DDBJ databases">
        <authorList>
            <person name="Syromyatnikov M.Y."/>
            <person name="Popov V.N."/>
        </authorList>
    </citation>
    <scope>NUCLEOTIDE SEQUENCE</scope>
    <source>
        <strain evidence="7">MO-1</strain>
    </source>
</reference>
<dbReference type="Pfam" id="PF03328">
    <property type="entry name" value="HpcH_HpaI"/>
    <property type="match status" value="1"/>
</dbReference>
<dbReference type="AlphaFoldDB" id="A0A1S7LIA2"/>
<evidence type="ECO:0000259" key="6">
    <source>
        <dbReference type="Pfam" id="PF03328"/>
    </source>
</evidence>
<feature type="binding site" evidence="5">
    <location>
        <position position="159"/>
    </location>
    <ligand>
        <name>Mg(2+)</name>
        <dbReference type="ChEBI" id="CHEBI:18420"/>
    </ligand>
</feature>
<name>A0A1S7LIA2_MAGMO</name>
<protein>
    <submittedName>
        <fullName evidence="7">Putative Citrate lyase beta subunit</fullName>
        <ecNumber evidence="7">4.1.3.6</ecNumber>
    </submittedName>
</protein>
<dbReference type="InterPro" id="IPR005000">
    <property type="entry name" value="Aldolase/citrate-lyase_domain"/>
</dbReference>
<dbReference type="PANTHER" id="PTHR32308:SF10">
    <property type="entry name" value="CITRATE LYASE SUBUNIT BETA"/>
    <property type="match status" value="1"/>
</dbReference>
<comment type="cofactor">
    <cofactor evidence="1">
        <name>Mg(2+)</name>
        <dbReference type="ChEBI" id="CHEBI:18420"/>
    </cofactor>
</comment>
<gene>
    <name evidence="7" type="ORF">MAGMO_2478</name>
</gene>
<feature type="binding site" evidence="4">
    <location>
        <position position="133"/>
    </location>
    <ligand>
        <name>substrate</name>
    </ligand>
</feature>
<evidence type="ECO:0000256" key="5">
    <source>
        <dbReference type="PIRSR" id="PIRSR015582-2"/>
    </source>
</evidence>
<dbReference type="Gene3D" id="3.20.20.60">
    <property type="entry name" value="Phosphoenolpyruvate-binding domains"/>
    <property type="match status" value="1"/>
</dbReference>